<feature type="domain" description="NADP-dependent oxidoreductase" evidence="2">
    <location>
        <begin position="15"/>
        <end position="336"/>
    </location>
</feature>
<dbReference type="RefSeq" id="WP_089814286.1">
    <property type="nucleotide sequence ID" value="NZ_FOZK01000001.1"/>
</dbReference>
<organism evidence="3 4">
    <name type="scientific">Halomicrobium zhouii</name>
    <dbReference type="NCBI Taxonomy" id="767519"/>
    <lineage>
        <taxon>Archaea</taxon>
        <taxon>Methanobacteriati</taxon>
        <taxon>Methanobacteriota</taxon>
        <taxon>Stenosarchaea group</taxon>
        <taxon>Halobacteria</taxon>
        <taxon>Halobacteriales</taxon>
        <taxon>Haloarculaceae</taxon>
        <taxon>Halomicrobium</taxon>
    </lineage>
</organism>
<dbReference type="InterPro" id="IPR050523">
    <property type="entry name" value="AKR_Detox_Biosynth"/>
</dbReference>
<evidence type="ECO:0000259" key="2">
    <source>
        <dbReference type="Pfam" id="PF00248"/>
    </source>
</evidence>
<dbReference type="Gene3D" id="3.20.20.100">
    <property type="entry name" value="NADP-dependent oxidoreductase domain"/>
    <property type="match status" value="1"/>
</dbReference>
<keyword evidence="1" id="KW-0560">Oxidoreductase</keyword>
<dbReference type="PANTHER" id="PTHR43364:SF4">
    <property type="entry name" value="NAD(P)-LINKED OXIDOREDUCTASE SUPERFAMILY PROTEIN"/>
    <property type="match status" value="1"/>
</dbReference>
<dbReference type="InterPro" id="IPR023210">
    <property type="entry name" value="NADP_OxRdtase_dom"/>
</dbReference>
<evidence type="ECO:0000313" key="4">
    <source>
        <dbReference type="Proteomes" id="UP000199062"/>
    </source>
</evidence>
<reference evidence="3 4" key="1">
    <citation type="submission" date="2016-10" db="EMBL/GenBank/DDBJ databases">
        <authorList>
            <person name="de Groot N.N."/>
        </authorList>
    </citation>
    <scope>NUCLEOTIDE SEQUENCE [LARGE SCALE GENOMIC DNA]</scope>
    <source>
        <strain evidence="3 4">CGMCC 1.10457</strain>
    </source>
</reference>
<dbReference type="GO" id="GO:0016491">
    <property type="term" value="F:oxidoreductase activity"/>
    <property type="evidence" value="ECO:0007669"/>
    <property type="project" value="UniProtKB-KW"/>
</dbReference>
<dbReference type="PANTHER" id="PTHR43364">
    <property type="entry name" value="NADH-SPECIFIC METHYLGLYOXAL REDUCTASE-RELATED"/>
    <property type="match status" value="1"/>
</dbReference>
<sequence length="338" mass="38294">MEYVRLGTTGLEVSPICFGTWRFGLEHEDSGVMETDREAAHELLDAVEERGGNFIDTANGYGEGRSEQWIGEWLADRDREDFVIASKCYWSQVSRFQENLSRKNVRAEVEGSLDRLGTDYLDVLYLHRFDDGTPIERTLRTLDDLVSEGKVHYIGISTCDAWKLTKGLWKADVNNYEAFTVTQPEYSAVYRDPIVDDLDQPPMHKEPIAEYLDVCEDQDLAVCPYSPLHGGFLTGKYERVDGEIQAPDGSRAEIDEKFESDYVAEAAWNILEEVRAVADEVDASPAQVSLRWLMDHERFTCVPIVGARTVDQLDENFGAVDVSLSEDQWARIDDAIDV</sequence>
<dbReference type="SUPFAM" id="SSF51430">
    <property type="entry name" value="NAD(P)-linked oxidoreductase"/>
    <property type="match status" value="1"/>
</dbReference>
<evidence type="ECO:0000256" key="1">
    <source>
        <dbReference type="ARBA" id="ARBA00023002"/>
    </source>
</evidence>
<dbReference type="Proteomes" id="UP000199062">
    <property type="component" value="Unassembled WGS sequence"/>
</dbReference>
<keyword evidence="4" id="KW-1185">Reference proteome</keyword>
<dbReference type="Pfam" id="PF00248">
    <property type="entry name" value="Aldo_ket_red"/>
    <property type="match status" value="1"/>
</dbReference>
<name>A0A1I6KKB4_9EURY</name>
<proteinExistence type="predicted"/>
<dbReference type="InterPro" id="IPR036812">
    <property type="entry name" value="NAD(P)_OxRdtase_dom_sf"/>
</dbReference>
<evidence type="ECO:0000313" key="3">
    <source>
        <dbReference type="EMBL" id="SFR91320.1"/>
    </source>
</evidence>
<protein>
    <submittedName>
        <fullName evidence="3">Predicted oxidoreductase</fullName>
    </submittedName>
</protein>
<dbReference type="OrthoDB" id="7236at2157"/>
<gene>
    <name evidence="3" type="ORF">SAMN05216559_0908</name>
</gene>
<accession>A0A1I6KKB4</accession>
<dbReference type="STRING" id="767519.SAMN05216559_0908"/>
<dbReference type="EMBL" id="FOZK01000001">
    <property type="protein sequence ID" value="SFR91320.1"/>
    <property type="molecule type" value="Genomic_DNA"/>
</dbReference>
<dbReference type="AlphaFoldDB" id="A0A1I6KKB4"/>